<evidence type="ECO:0000313" key="2">
    <source>
        <dbReference type="EMBL" id="CAG9934214.1"/>
    </source>
</evidence>
<dbReference type="InterPro" id="IPR005532">
    <property type="entry name" value="SUMF_dom"/>
</dbReference>
<dbReference type="RefSeq" id="WP_239797877.1">
    <property type="nucleotide sequence ID" value="NZ_OU912926.1"/>
</dbReference>
<dbReference type="SUPFAM" id="SSF56436">
    <property type="entry name" value="C-type lectin-like"/>
    <property type="match status" value="1"/>
</dbReference>
<name>A0ABN8AQZ0_9PROT</name>
<proteinExistence type="predicted"/>
<protein>
    <submittedName>
        <fullName evidence="2">FGE-sulfatase domain-containing protein</fullName>
    </submittedName>
</protein>
<accession>A0ABN8AQZ0</accession>
<dbReference type="Pfam" id="PF03781">
    <property type="entry name" value="FGE-sulfatase"/>
    <property type="match status" value="1"/>
</dbReference>
<feature type="domain" description="Sulfatase-modifying factor enzyme-like" evidence="1">
    <location>
        <begin position="135"/>
        <end position="356"/>
    </location>
</feature>
<keyword evidence="3" id="KW-1185">Reference proteome</keyword>
<dbReference type="Proteomes" id="UP000839052">
    <property type="component" value="Chromosome"/>
</dbReference>
<gene>
    <name evidence="2" type="ORF">NTG6680_2965</name>
</gene>
<dbReference type="PANTHER" id="PTHR23150:SF35">
    <property type="entry name" value="BLL6746 PROTEIN"/>
    <property type="match status" value="1"/>
</dbReference>
<dbReference type="InterPro" id="IPR051043">
    <property type="entry name" value="Sulfatase_Mod_Factor_Kinase"/>
</dbReference>
<dbReference type="InterPro" id="IPR016187">
    <property type="entry name" value="CTDL_fold"/>
</dbReference>
<dbReference type="PANTHER" id="PTHR23150">
    <property type="entry name" value="SULFATASE MODIFYING FACTOR 1, 2"/>
    <property type="match status" value="1"/>
</dbReference>
<dbReference type="EMBL" id="OU912926">
    <property type="protein sequence ID" value="CAG9934214.1"/>
    <property type="molecule type" value="Genomic_DNA"/>
</dbReference>
<reference evidence="2 3" key="1">
    <citation type="submission" date="2021-10" db="EMBL/GenBank/DDBJ databases">
        <authorList>
            <person name="Koch H."/>
        </authorList>
    </citation>
    <scope>NUCLEOTIDE SEQUENCE [LARGE SCALE GENOMIC DNA]</scope>
    <source>
        <strain evidence="2">6680</strain>
    </source>
</reference>
<dbReference type="InterPro" id="IPR042095">
    <property type="entry name" value="SUMF_sf"/>
</dbReference>
<evidence type="ECO:0000313" key="3">
    <source>
        <dbReference type="Proteomes" id="UP000839052"/>
    </source>
</evidence>
<evidence type="ECO:0000259" key="1">
    <source>
        <dbReference type="Pfam" id="PF03781"/>
    </source>
</evidence>
<dbReference type="Gene3D" id="3.90.1580.10">
    <property type="entry name" value="paralog of FGE (formylglycine-generating enzyme)"/>
    <property type="match status" value="1"/>
</dbReference>
<organism evidence="2 3">
    <name type="scientific">Candidatus Nitrotoga arctica</name>
    <dbReference type="NCBI Taxonomy" id="453162"/>
    <lineage>
        <taxon>Bacteria</taxon>
        <taxon>Pseudomonadati</taxon>
        <taxon>Pseudomonadota</taxon>
        <taxon>Betaproteobacteria</taxon>
        <taxon>Nitrosomonadales</taxon>
        <taxon>Gallionellaceae</taxon>
        <taxon>Candidatus Nitrotoga</taxon>
    </lineage>
</organism>
<sequence>MEEQKPQETERSREAILLLKTDMNCRLMVNNDNHGALQKNTPLSIALPLGSHLINVVTQDGLLEKEWTQDLNNEEQVVYLIQLAEEYAQLQTKREKEVGKPLGIECWSVDQIQQEQMAAATEVGLAKVFRDGPDAPEMVVIPAGSYRRGEAFNKYKVTITRPFAIGKYPVTVAEWKCYVEKGEISYSPSNNDWEGDNLPVTNVSWFDAQNYASWLSTQTGKTYRLLSEAEWEYACRAGSVTEYYWGDEIGDNNCNCQDSGSEWSRKRASPVGSFPPNIFGLHDMLGNIWEWLEDIWHDNYEGAPTDGKPWSSGGNQLGRVMRGGSWSSFPRYARCAHRHGSVPTIRNFNFGLRLARTLP</sequence>